<reference evidence="1" key="1">
    <citation type="journal article" date="2020" name="mSystems">
        <title>Genome- and Community-Level Interaction Insights into Carbon Utilization and Element Cycling Functions of Hydrothermarchaeota in Hydrothermal Sediment.</title>
        <authorList>
            <person name="Zhou Z."/>
            <person name="Liu Y."/>
            <person name="Xu W."/>
            <person name="Pan J."/>
            <person name="Luo Z.H."/>
            <person name="Li M."/>
        </authorList>
    </citation>
    <scope>NUCLEOTIDE SEQUENCE [LARGE SCALE GENOMIC DNA]</scope>
    <source>
        <strain evidence="1">SpSt-906</strain>
    </source>
</reference>
<protein>
    <submittedName>
        <fullName evidence="1">T9SS type A sorting domain-containing protein</fullName>
    </submittedName>
</protein>
<dbReference type="AlphaFoldDB" id="A0A7C3UQ64"/>
<gene>
    <name evidence="1" type="ORF">ENX07_06740</name>
</gene>
<name>A0A7C3UQ64_UNCW3</name>
<evidence type="ECO:0000313" key="1">
    <source>
        <dbReference type="EMBL" id="HGE99743.1"/>
    </source>
</evidence>
<proteinExistence type="predicted"/>
<dbReference type="NCBIfam" id="TIGR04183">
    <property type="entry name" value="Por_Secre_tail"/>
    <property type="match status" value="1"/>
</dbReference>
<organism evidence="1">
    <name type="scientific">candidate division WOR-3 bacterium</name>
    <dbReference type="NCBI Taxonomy" id="2052148"/>
    <lineage>
        <taxon>Bacteria</taxon>
        <taxon>Bacteria division WOR-3</taxon>
    </lineage>
</organism>
<accession>A0A7C3UQ64</accession>
<comment type="caution">
    <text evidence="1">The sequence shown here is derived from an EMBL/GenBank/DDBJ whole genome shotgun (WGS) entry which is preliminary data.</text>
</comment>
<dbReference type="InterPro" id="IPR026444">
    <property type="entry name" value="Secre_tail"/>
</dbReference>
<dbReference type="EMBL" id="DTMQ01000041">
    <property type="protein sequence ID" value="HGE99743.1"/>
    <property type="molecule type" value="Genomic_DNA"/>
</dbReference>
<sequence length="187" mass="20887">MGTGNVQNLIGQPNTFAQGINLSYLYQQGPDNYVDELGEQGGRLYFLDQNGIGRGIYYRGGNYRTILSSVIFGALQGTERTRLLRSYLQYLLSGTGMEEEKEKPILTITPNPVSLSQRMKIKIPEGIERVAVFNSSGRLIREWKIQKGKTLFWDLLAEEKIGVSPGTYFLLASGSGKRISQSFILLP</sequence>